<evidence type="ECO:0000313" key="1">
    <source>
        <dbReference type="EMBL" id="MBP2320429.1"/>
    </source>
</evidence>
<keyword evidence="2" id="KW-1185">Reference proteome</keyword>
<name>A0ABS4T7P3_9PSEU</name>
<sequence>MAERAALYGGTVSAGPASDGGWTVYATLKGSHS</sequence>
<dbReference type="EMBL" id="JAGINW010000001">
    <property type="protein sequence ID" value="MBP2320429.1"/>
    <property type="molecule type" value="Genomic_DNA"/>
</dbReference>
<gene>
    <name evidence="1" type="ORF">JOF56_000814</name>
</gene>
<reference evidence="1 2" key="1">
    <citation type="submission" date="2021-03" db="EMBL/GenBank/DDBJ databases">
        <title>Sequencing the genomes of 1000 actinobacteria strains.</title>
        <authorList>
            <person name="Klenk H.-P."/>
        </authorList>
    </citation>
    <scope>NUCLEOTIDE SEQUENCE [LARGE SCALE GENOMIC DNA]</scope>
    <source>
        <strain evidence="1 2">DSM 46670</strain>
    </source>
</reference>
<proteinExistence type="predicted"/>
<comment type="caution">
    <text evidence="1">The sequence shown here is derived from an EMBL/GenBank/DDBJ whole genome shotgun (WGS) entry which is preliminary data.</text>
</comment>
<evidence type="ECO:0000313" key="2">
    <source>
        <dbReference type="Proteomes" id="UP001519332"/>
    </source>
</evidence>
<accession>A0ABS4T7P3</accession>
<dbReference type="Proteomes" id="UP001519332">
    <property type="component" value="Unassembled WGS sequence"/>
</dbReference>
<protein>
    <submittedName>
        <fullName evidence="1">Uncharacterized protein</fullName>
    </submittedName>
</protein>
<organism evidence="1 2">
    <name type="scientific">Kibdelosporangium banguiense</name>
    <dbReference type="NCBI Taxonomy" id="1365924"/>
    <lineage>
        <taxon>Bacteria</taxon>
        <taxon>Bacillati</taxon>
        <taxon>Actinomycetota</taxon>
        <taxon>Actinomycetes</taxon>
        <taxon>Pseudonocardiales</taxon>
        <taxon>Pseudonocardiaceae</taxon>
        <taxon>Kibdelosporangium</taxon>
    </lineage>
</organism>